<evidence type="ECO:0000313" key="1">
    <source>
        <dbReference type="EMBL" id="GFS41399.1"/>
    </source>
</evidence>
<reference evidence="1" key="1">
    <citation type="submission" date="2020-08" db="EMBL/GenBank/DDBJ databases">
        <title>Multicomponent nature underlies the extraordinary mechanical properties of spider dragline silk.</title>
        <authorList>
            <person name="Kono N."/>
            <person name="Nakamura H."/>
            <person name="Mori M."/>
            <person name="Yoshida Y."/>
            <person name="Ohtoshi R."/>
            <person name="Malay A.D."/>
            <person name="Moran D.A.P."/>
            <person name="Tomita M."/>
            <person name="Numata K."/>
            <person name="Arakawa K."/>
        </authorList>
    </citation>
    <scope>NUCLEOTIDE SEQUENCE</scope>
</reference>
<keyword evidence="2" id="KW-1185">Reference proteome</keyword>
<proteinExistence type="predicted"/>
<dbReference type="EMBL" id="BMAW01043836">
    <property type="protein sequence ID" value="GFS41399.1"/>
    <property type="molecule type" value="Genomic_DNA"/>
</dbReference>
<gene>
    <name evidence="1" type="ORF">NPIL_161721</name>
</gene>
<organism evidence="1 2">
    <name type="scientific">Nephila pilipes</name>
    <name type="common">Giant wood spider</name>
    <name type="synonym">Nephila maculata</name>
    <dbReference type="NCBI Taxonomy" id="299642"/>
    <lineage>
        <taxon>Eukaryota</taxon>
        <taxon>Metazoa</taxon>
        <taxon>Ecdysozoa</taxon>
        <taxon>Arthropoda</taxon>
        <taxon>Chelicerata</taxon>
        <taxon>Arachnida</taxon>
        <taxon>Araneae</taxon>
        <taxon>Araneomorphae</taxon>
        <taxon>Entelegynae</taxon>
        <taxon>Araneoidea</taxon>
        <taxon>Nephilidae</taxon>
        <taxon>Nephila</taxon>
    </lineage>
</organism>
<sequence length="150" mass="18001">MSRLHKQAFSGDIKKIHKYILINESDRNLQKYSRNKVLLLPWKLTDFHLVHHFLATRTLKTFAENEKKFPCASFVVINDTYDDVILSSSDNLEEVKEEEEEEVHFQLIQFLQIGDRQLHKWLYNHPYLLNDNKTEEYTFLPDLLTFGMLW</sequence>
<dbReference type="Proteomes" id="UP000887013">
    <property type="component" value="Unassembled WGS sequence"/>
</dbReference>
<evidence type="ECO:0000313" key="2">
    <source>
        <dbReference type="Proteomes" id="UP000887013"/>
    </source>
</evidence>
<protein>
    <submittedName>
        <fullName evidence="1">Uncharacterized protein</fullName>
    </submittedName>
</protein>
<name>A0A8X6MD32_NEPPI</name>
<dbReference type="AlphaFoldDB" id="A0A8X6MD32"/>
<comment type="caution">
    <text evidence="1">The sequence shown here is derived from an EMBL/GenBank/DDBJ whole genome shotgun (WGS) entry which is preliminary data.</text>
</comment>
<accession>A0A8X6MD32</accession>